<proteinExistence type="inferred from homology"/>
<keyword evidence="14" id="KW-1185">Reference proteome</keyword>
<dbReference type="GO" id="GO:0005829">
    <property type="term" value="C:cytosol"/>
    <property type="evidence" value="ECO:0007669"/>
    <property type="project" value="TreeGrafter"/>
</dbReference>
<keyword evidence="5 11" id="KW-0547">Nucleotide-binding</keyword>
<accession>A0A8J3XHL8</accession>
<evidence type="ECO:0000256" key="5">
    <source>
        <dbReference type="ARBA" id="ARBA00022741"/>
    </source>
</evidence>
<dbReference type="GO" id="GO:0005525">
    <property type="term" value="F:GTP binding"/>
    <property type="evidence" value="ECO:0007669"/>
    <property type="project" value="UniProtKB-KW"/>
</dbReference>
<dbReference type="NCBIfam" id="NF001591">
    <property type="entry name" value="PRK00393.1"/>
    <property type="match status" value="1"/>
</dbReference>
<evidence type="ECO:0000256" key="8">
    <source>
        <dbReference type="ARBA" id="ARBA00023134"/>
    </source>
</evidence>
<organism evidence="13 14">
    <name type="scientific">Planotetraspora phitsanulokensis</name>
    <dbReference type="NCBI Taxonomy" id="575192"/>
    <lineage>
        <taxon>Bacteria</taxon>
        <taxon>Bacillati</taxon>
        <taxon>Actinomycetota</taxon>
        <taxon>Actinomycetes</taxon>
        <taxon>Streptosporangiales</taxon>
        <taxon>Streptosporangiaceae</taxon>
        <taxon>Planotetraspora</taxon>
    </lineage>
</organism>
<dbReference type="GO" id="GO:0008270">
    <property type="term" value="F:zinc ion binding"/>
    <property type="evidence" value="ECO:0007669"/>
    <property type="project" value="UniProtKB-UniRule"/>
</dbReference>
<dbReference type="UniPathway" id="UPA00275">
    <property type="reaction ID" value="UER00400"/>
</dbReference>
<feature type="binding site" evidence="11">
    <location>
        <begin position="99"/>
        <end position="101"/>
    </location>
    <ligand>
        <name>GTP</name>
        <dbReference type="ChEBI" id="CHEBI:37565"/>
    </ligand>
</feature>
<evidence type="ECO:0000256" key="10">
    <source>
        <dbReference type="ARBA" id="ARBA00049295"/>
    </source>
</evidence>
<comment type="pathway">
    <text evidence="1 11">Cofactor biosynthesis; riboflavin biosynthesis; 5-amino-6-(D-ribitylamino)uracil from GTP: step 1/4.</text>
</comment>
<feature type="binding site" evidence="11">
    <location>
        <position position="156"/>
    </location>
    <ligand>
        <name>GTP</name>
        <dbReference type="ChEBI" id="CHEBI:37565"/>
    </ligand>
</feature>
<feature type="active site" description="Nucleophile" evidence="11">
    <location>
        <position position="135"/>
    </location>
</feature>
<keyword evidence="6 11" id="KW-0378">Hydrolase</keyword>
<feature type="binding site" evidence="11">
    <location>
        <position position="78"/>
    </location>
    <ligand>
        <name>GTP</name>
        <dbReference type="ChEBI" id="CHEBI:37565"/>
    </ligand>
</feature>
<dbReference type="Gene3D" id="3.40.50.10990">
    <property type="entry name" value="GTP cyclohydrolase II"/>
    <property type="match status" value="1"/>
</dbReference>
<dbReference type="AlphaFoldDB" id="A0A8J3XHL8"/>
<gene>
    <name evidence="13" type="primary">ribA_2</name>
    <name evidence="11" type="synonym">ribA</name>
    <name evidence="13" type="ORF">Pph01_71150</name>
</gene>
<comment type="catalytic activity">
    <reaction evidence="10 11">
        <text>GTP + 4 H2O = 2,5-diamino-6-hydroxy-4-(5-phosphoribosylamino)-pyrimidine + formate + 2 phosphate + 3 H(+)</text>
        <dbReference type="Rhea" id="RHEA:23704"/>
        <dbReference type="ChEBI" id="CHEBI:15377"/>
        <dbReference type="ChEBI" id="CHEBI:15378"/>
        <dbReference type="ChEBI" id="CHEBI:15740"/>
        <dbReference type="ChEBI" id="CHEBI:37565"/>
        <dbReference type="ChEBI" id="CHEBI:43474"/>
        <dbReference type="ChEBI" id="CHEBI:58614"/>
        <dbReference type="EC" id="3.5.4.25"/>
    </reaction>
</comment>
<dbReference type="InterPro" id="IPR036144">
    <property type="entry name" value="RibA-like_sf"/>
</dbReference>
<comment type="caution">
    <text evidence="13">The sequence shown here is derived from an EMBL/GenBank/DDBJ whole genome shotgun (WGS) entry which is preliminary data.</text>
</comment>
<evidence type="ECO:0000256" key="7">
    <source>
        <dbReference type="ARBA" id="ARBA00022833"/>
    </source>
</evidence>
<feature type="binding site" evidence="11">
    <location>
        <begin position="57"/>
        <end position="61"/>
    </location>
    <ligand>
        <name>GTP</name>
        <dbReference type="ChEBI" id="CHEBI:37565"/>
    </ligand>
</feature>
<evidence type="ECO:0000313" key="14">
    <source>
        <dbReference type="Proteomes" id="UP000622547"/>
    </source>
</evidence>
<feature type="domain" description="GTP cyclohydrolase II" evidence="12">
    <location>
        <begin position="15"/>
        <end position="177"/>
    </location>
</feature>
<feature type="binding site" evidence="11">
    <location>
        <position position="73"/>
    </location>
    <ligand>
        <name>Zn(2+)</name>
        <dbReference type="ChEBI" id="CHEBI:29105"/>
        <note>catalytic</note>
    </ligand>
</feature>
<dbReference type="EC" id="3.5.4.25" evidence="11"/>
<dbReference type="SUPFAM" id="SSF142695">
    <property type="entry name" value="RibA-like"/>
    <property type="match status" value="1"/>
</dbReference>
<comment type="function">
    <text evidence="9 11">Catalyzes the conversion of GTP to 2,5-diamino-6-ribosylamino-4(3H)-pyrimidinone 5'-phosphate (DARP), formate and pyrophosphate.</text>
</comment>
<evidence type="ECO:0000313" key="13">
    <source>
        <dbReference type="EMBL" id="GII42112.1"/>
    </source>
</evidence>
<comment type="similarity">
    <text evidence="11">Belongs to the GTP cyclohydrolase II family.</text>
</comment>
<dbReference type="HAMAP" id="MF_00179">
    <property type="entry name" value="RibA"/>
    <property type="match status" value="1"/>
</dbReference>
<evidence type="ECO:0000259" key="12">
    <source>
        <dbReference type="Pfam" id="PF00925"/>
    </source>
</evidence>
<keyword evidence="7 11" id="KW-0862">Zinc</keyword>
<evidence type="ECO:0000256" key="2">
    <source>
        <dbReference type="ARBA" id="ARBA00005520"/>
    </source>
</evidence>
<dbReference type="InterPro" id="IPR032677">
    <property type="entry name" value="GTP_cyclohydro_II"/>
</dbReference>
<sequence length="208" mass="22019">MSSTPAEAAVRTRVRIPLRFGDGFSATAEAVTFRGLTDAGEHVALVFGELGEIPLVRLHSECLTGDVFGSARCDCGPQLREAVERVSAAGGVLLYLRQEGRGIGLYNKLDAYALQDEGLDTYAANAALGLPEDGRDYTVAAQMLGVLGIGAIDLLSNNPDKARQLSGLGVAVRRRVPTGVFATESNMRYLRAKIDRTGHTIALTGLAS</sequence>
<dbReference type="CDD" id="cd00641">
    <property type="entry name" value="GTP_cyclohydro2"/>
    <property type="match status" value="1"/>
</dbReference>
<keyword evidence="4 11" id="KW-0479">Metal-binding</keyword>
<dbReference type="InterPro" id="IPR000926">
    <property type="entry name" value="RibA"/>
</dbReference>
<name>A0A8J3XHL8_9ACTN</name>
<dbReference type="GO" id="GO:0009231">
    <property type="term" value="P:riboflavin biosynthetic process"/>
    <property type="evidence" value="ECO:0007669"/>
    <property type="project" value="UniProtKB-UniRule"/>
</dbReference>
<dbReference type="GO" id="GO:0003935">
    <property type="term" value="F:GTP cyclohydrolase II activity"/>
    <property type="evidence" value="ECO:0007669"/>
    <property type="project" value="UniProtKB-UniRule"/>
</dbReference>
<comment type="cofactor">
    <cofactor evidence="11">
        <name>Zn(2+)</name>
        <dbReference type="ChEBI" id="CHEBI:29105"/>
    </cofactor>
    <text evidence="11">Binds 1 zinc ion per subunit.</text>
</comment>
<protein>
    <recommendedName>
        <fullName evidence="11">GTP cyclohydrolase-2</fullName>
        <ecNumber evidence="11">3.5.4.25</ecNumber>
    </recommendedName>
    <alternativeName>
        <fullName evidence="11">GTP cyclohydrolase II</fullName>
    </alternativeName>
</protein>
<evidence type="ECO:0000256" key="9">
    <source>
        <dbReference type="ARBA" id="ARBA00043932"/>
    </source>
</evidence>
<keyword evidence="3 11" id="KW-0686">Riboflavin biosynthesis</keyword>
<keyword evidence="8 11" id="KW-0342">GTP-binding</keyword>
<dbReference type="FunFam" id="3.40.50.10990:FF:000001">
    <property type="entry name" value="Riboflavin biosynthesis protein RibBA"/>
    <property type="match status" value="1"/>
</dbReference>
<dbReference type="PANTHER" id="PTHR21327">
    <property type="entry name" value="GTP CYCLOHYDROLASE II-RELATED"/>
    <property type="match status" value="1"/>
</dbReference>
<comment type="similarity">
    <text evidence="2">In the N-terminal section; belongs to the DHBP synthase family.</text>
</comment>
<feature type="binding site" evidence="11">
    <location>
        <position position="75"/>
    </location>
    <ligand>
        <name>Zn(2+)</name>
        <dbReference type="ChEBI" id="CHEBI:29105"/>
        <note>catalytic</note>
    </ligand>
</feature>
<feature type="binding site" evidence="11">
    <location>
        <position position="161"/>
    </location>
    <ligand>
        <name>GTP</name>
        <dbReference type="ChEBI" id="CHEBI:37565"/>
    </ligand>
</feature>
<evidence type="ECO:0000256" key="4">
    <source>
        <dbReference type="ARBA" id="ARBA00022723"/>
    </source>
</evidence>
<feature type="active site" description="Proton acceptor" evidence="11">
    <location>
        <position position="133"/>
    </location>
</feature>
<reference evidence="13 14" key="1">
    <citation type="submission" date="2021-01" db="EMBL/GenBank/DDBJ databases">
        <title>Whole genome shotgun sequence of Planotetraspora phitsanulokensis NBRC 104273.</title>
        <authorList>
            <person name="Komaki H."/>
            <person name="Tamura T."/>
        </authorList>
    </citation>
    <scope>NUCLEOTIDE SEQUENCE [LARGE SCALE GENOMIC DNA]</scope>
    <source>
        <strain evidence="13 14">NBRC 104273</strain>
    </source>
</reference>
<evidence type="ECO:0000256" key="3">
    <source>
        <dbReference type="ARBA" id="ARBA00022619"/>
    </source>
</evidence>
<dbReference type="EMBL" id="BOOP01000040">
    <property type="protein sequence ID" value="GII42112.1"/>
    <property type="molecule type" value="Genomic_DNA"/>
</dbReference>
<feature type="binding site" evidence="11">
    <location>
        <position position="62"/>
    </location>
    <ligand>
        <name>Zn(2+)</name>
        <dbReference type="ChEBI" id="CHEBI:29105"/>
        <note>catalytic</note>
    </ligand>
</feature>
<dbReference type="PANTHER" id="PTHR21327:SF18">
    <property type="entry name" value="3,4-DIHYDROXY-2-BUTANONE 4-PHOSPHATE SYNTHASE"/>
    <property type="match status" value="1"/>
</dbReference>
<dbReference type="Proteomes" id="UP000622547">
    <property type="component" value="Unassembled WGS sequence"/>
</dbReference>
<dbReference type="Pfam" id="PF00925">
    <property type="entry name" value="GTP_cyclohydro2"/>
    <property type="match status" value="1"/>
</dbReference>
<evidence type="ECO:0000256" key="1">
    <source>
        <dbReference type="ARBA" id="ARBA00004853"/>
    </source>
</evidence>
<evidence type="ECO:0000256" key="6">
    <source>
        <dbReference type="ARBA" id="ARBA00022801"/>
    </source>
</evidence>
<evidence type="ECO:0000256" key="11">
    <source>
        <dbReference type="HAMAP-Rule" id="MF_00179"/>
    </source>
</evidence>
<feature type="binding site" evidence="11">
    <location>
        <position position="121"/>
    </location>
    <ligand>
        <name>GTP</name>
        <dbReference type="ChEBI" id="CHEBI:37565"/>
    </ligand>
</feature>
<dbReference type="RefSeq" id="WP_204077552.1">
    <property type="nucleotide sequence ID" value="NZ_BAABHI010000018.1"/>
</dbReference>